<evidence type="ECO:0000259" key="3">
    <source>
        <dbReference type="PROSITE" id="PS50850"/>
    </source>
</evidence>
<dbReference type="PROSITE" id="PS50850">
    <property type="entry name" value="MFS"/>
    <property type="match status" value="1"/>
</dbReference>
<dbReference type="InterPro" id="IPR036259">
    <property type="entry name" value="MFS_trans_sf"/>
</dbReference>
<organism evidence="4 5">
    <name type="scientific">Halocaridina rubra</name>
    <name type="common">Hawaiian red shrimp</name>
    <dbReference type="NCBI Taxonomy" id="373956"/>
    <lineage>
        <taxon>Eukaryota</taxon>
        <taxon>Metazoa</taxon>
        <taxon>Ecdysozoa</taxon>
        <taxon>Arthropoda</taxon>
        <taxon>Crustacea</taxon>
        <taxon>Multicrustacea</taxon>
        <taxon>Malacostraca</taxon>
        <taxon>Eumalacostraca</taxon>
        <taxon>Eucarida</taxon>
        <taxon>Decapoda</taxon>
        <taxon>Pleocyemata</taxon>
        <taxon>Caridea</taxon>
        <taxon>Atyoidea</taxon>
        <taxon>Atyidae</taxon>
        <taxon>Halocaridina</taxon>
    </lineage>
</organism>
<dbReference type="GO" id="GO:0022857">
    <property type="term" value="F:transmembrane transporter activity"/>
    <property type="evidence" value="ECO:0007669"/>
    <property type="project" value="InterPro"/>
</dbReference>
<keyword evidence="2" id="KW-0472">Membrane</keyword>
<name>A0AAN9A8U0_HALRR</name>
<comment type="caution">
    <text evidence="4">The sequence shown here is derived from an EMBL/GenBank/DDBJ whole genome shotgun (WGS) entry which is preliminary data.</text>
</comment>
<evidence type="ECO:0000313" key="5">
    <source>
        <dbReference type="Proteomes" id="UP001381693"/>
    </source>
</evidence>
<dbReference type="GO" id="GO:0016020">
    <property type="term" value="C:membrane"/>
    <property type="evidence" value="ECO:0007669"/>
    <property type="project" value="UniProtKB-SubCell"/>
</dbReference>
<dbReference type="SUPFAM" id="SSF103473">
    <property type="entry name" value="MFS general substrate transporter"/>
    <property type="match status" value="1"/>
</dbReference>
<sequence length="104" mass="10960">MLMVLGISLGFVNLTYIFGWPNATSSELGTRTTTIFGQDLVLVPSQLDLLGSLVTAGHIPGSCLAGCLSATLGRKKILMYMMIPNVIGWGLVALAIHPSMILVG</sequence>
<feature type="transmembrane region" description="Helical" evidence="2">
    <location>
        <begin position="49"/>
        <end position="70"/>
    </location>
</feature>
<feature type="domain" description="Major facilitator superfamily (MFS) profile" evidence="3">
    <location>
        <begin position="1"/>
        <end position="104"/>
    </location>
</feature>
<keyword evidence="2" id="KW-1133">Transmembrane helix</keyword>
<accession>A0AAN9A8U0</accession>
<dbReference type="Proteomes" id="UP001381693">
    <property type="component" value="Unassembled WGS sequence"/>
</dbReference>
<dbReference type="InterPro" id="IPR020846">
    <property type="entry name" value="MFS_dom"/>
</dbReference>
<dbReference type="Gene3D" id="1.20.1250.20">
    <property type="entry name" value="MFS general substrate transporter like domains"/>
    <property type="match status" value="1"/>
</dbReference>
<protein>
    <recommendedName>
        <fullName evidence="3">Major facilitator superfamily (MFS) profile domain-containing protein</fullName>
    </recommendedName>
</protein>
<gene>
    <name evidence="4" type="ORF">SK128_021972</name>
</gene>
<proteinExistence type="predicted"/>
<keyword evidence="2" id="KW-0812">Transmembrane</keyword>
<keyword evidence="5" id="KW-1185">Reference proteome</keyword>
<evidence type="ECO:0000256" key="1">
    <source>
        <dbReference type="ARBA" id="ARBA00004141"/>
    </source>
</evidence>
<reference evidence="4 5" key="1">
    <citation type="submission" date="2023-11" db="EMBL/GenBank/DDBJ databases">
        <title>Halocaridina rubra genome assembly.</title>
        <authorList>
            <person name="Smith C."/>
        </authorList>
    </citation>
    <scope>NUCLEOTIDE SEQUENCE [LARGE SCALE GENOMIC DNA]</scope>
    <source>
        <strain evidence="4">EP-1</strain>
        <tissue evidence="4">Whole</tissue>
    </source>
</reference>
<evidence type="ECO:0000256" key="2">
    <source>
        <dbReference type="SAM" id="Phobius"/>
    </source>
</evidence>
<dbReference type="EMBL" id="JAXCGZ010011728">
    <property type="protein sequence ID" value="KAK7074212.1"/>
    <property type="molecule type" value="Genomic_DNA"/>
</dbReference>
<evidence type="ECO:0000313" key="4">
    <source>
        <dbReference type="EMBL" id="KAK7074212.1"/>
    </source>
</evidence>
<feature type="non-terminal residue" evidence="4">
    <location>
        <position position="104"/>
    </location>
</feature>
<feature type="transmembrane region" description="Helical" evidence="2">
    <location>
        <begin position="77"/>
        <end position="96"/>
    </location>
</feature>
<dbReference type="AlphaFoldDB" id="A0AAN9A8U0"/>
<comment type="subcellular location">
    <subcellularLocation>
        <location evidence="1">Membrane</location>
        <topology evidence="1">Multi-pass membrane protein</topology>
    </subcellularLocation>
</comment>